<keyword evidence="3" id="KW-1185">Reference proteome</keyword>
<evidence type="ECO:0000259" key="1">
    <source>
        <dbReference type="PROSITE" id="PS51186"/>
    </source>
</evidence>
<protein>
    <submittedName>
        <fullName evidence="2">GNAT family N-acetyltransferase</fullName>
    </submittedName>
</protein>
<name>A0A927HYN4_9HYPH</name>
<feature type="domain" description="N-acetyltransferase" evidence="1">
    <location>
        <begin position="1"/>
        <end position="159"/>
    </location>
</feature>
<gene>
    <name evidence="2" type="ORF">IED13_02805</name>
</gene>
<proteinExistence type="predicted"/>
<dbReference type="PROSITE" id="PS51186">
    <property type="entry name" value="GNAT"/>
    <property type="match status" value="1"/>
</dbReference>
<dbReference type="EMBL" id="JACXWY010000001">
    <property type="protein sequence ID" value="MBD3844616.1"/>
    <property type="molecule type" value="Genomic_DNA"/>
</dbReference>
<evidence type="ECO:0000313" key="3">
    <source>
        <dbReference type="Proteomes" id="UP000619295"/>
    </source>
</evidence>
<evidence type="ECO:0000313" key="2">
    <source>
        <dbReference type="EMBL" id="MBD3844616.1"/>
    </source>
</evidence>
<reference evidence="2" key="1">
    <citation type="submission" date="2020-09" db="EMBL/GenBank/DDBJ databases">
        <title>Bosea spartocytisi sp. nov. a root nodule endophyte of Spartocytisus supranubius in the high mountain ecosystem fo the Teide National Park (Canary Islands, Spain).</title>
        <authorList>
            <person name="Pulido-Suarez L."/>
            <person name="Peix A."/>
            <person name="Igual J.M."/>
            <person name="Socas-Perez N."/>
            <person name="Velazquez E."/>
            <person name="Flores-Felix J.D."/>
            <person name="Leon-Barrios M."/>
        </authorList>
    </citation>
    <scope>NUCLEOTIDE SEQUENCE</scope>
    <source>
        <strain evidence="2">SSUT16</strain>
    </source>
</reference>
<dbReference type="AlphaFoldDB" id="A0A927HYN4"/>
<dbReference type="GO" id="GO:0016747">
    <property type="term" value="F:acyltransferase activity, transferring groups other than amino-acyl groups"/>
    <property type="evidence" value="ECO:0007669"/>
    <property type="project" value="InterPro"/>
</dbReference>
<dbReference type="Pfam" id="PF00583">
    <property type="entry name" value="Acetyltransf_1"/>
    <property type="match status" value="1"/>
</dbReference>
<dbReference type="Proteomes" id="UP000619295">
    <property type="component" value="Unassembled WGS sequence"/>
</dbReference>
<dbReference type="InterPro" id="IPR016181">
    <property type="entry name" value="Acyl_CoA_acyltransferase"/>
</dbReference>
<accession>A0A927HYN4</accession>
<dbReference type="Gene3D" id="3.40.630.30">
    <property type="match status" value="1"/>
</dbReference>
<sequence>MAPADLPAVMRIAAVVHPAYPEDEAVFAERLRLAGEGCHVLEGEGGALLGYLVSHPWPAGEIPALNSRLGAVPDGQANWYLHDLAVLPEGRGAGAGGRILAELARRLGQAGYRSLSLVAVNGSTSFWQRQGFAVVEEPALAGKLATYDEAACYMRRDLKD</sequence>
<dbReference type="InterPro" id="IPR000182">
    <property type="entry name" value="GNAT_dom"/>
</dbReference>
<comment type="caution">
    <text evidence="2">The sequence shown here is derived from an EMBL/GenBank/DDBJ whole genome shotgun (WGS) entry which is preliminary data.</text>
</comment>
<organism evidence="2 3">
    <name type="scientific">Bosea spartocytisi</name>
    <dbReference type="NCBI Taxonomy" id="2773451"/>
    <lineage>
        <taxon>Bacteria</taxon>
        <taxon>Pseudomonadati</taxon>
        <taxon>Pseudomonadota</taxon>
        <taxon>Alphaproteobacteria</taxon>
        <taxon>Hyphomicrobiales</taxon>
        <taxon>Boseaceae</taxon>
        <taxon>Bosea</taxon>
    </lineage>
</organism>
<dbReference type="SUPFAM" id="SSF55729">
    <property type="entry name" value="Acyl-CoA N-acyltransferases (Nat)"/>
    <property type="match status" value="1"/>
</dbReference>